<name>A0AC60NSD0_IXOPE</name>
<evidence type="ECO:0000313" key="2">
    <source>
        <dbReference type="Proteomes" id="UP000805193"/>
    </source>
</evidence>
<keyword evidence="2" id="KW-1185">Reference proteome</keyword>
<accession>A0AC60NSD0</accession>
<comment type="caution">
    <text evidence="1">The sequence shown here is derived from an EMBL/GenBank/DDBJ whole genome shotgun (WGS) entry which is preliminary data.</text>
</comment>
<dbReference type="EMBL" id="JABSTQ010011563">
    <property type="protein sequence ID" value="KAG0410027.1"/>
    <property type="molecule type" value="Genomic_DNA"/>
</dbReference>
<reference evidence="1 2" key="1">
    <citation type="journal article" date="2020" name="Cell">
        <title>Large-Scale Comparative Analyses of Tick Genomes Elucidate Their Genetic Diversity and Vector Capacities.</title>
        <authorList>
            <consortium name="Tick Genome and Microbiome Consortium (TIGMIC)"/>
            <person name="Jia N."/>
            <person name="Wang J."/>
            <person name="Shi W."/>
            <person name="Du L."/>
            <person name="Sun Y."/>
            <person name="Zhan W."/>
            <person name="Jiang J.F."/>
            <person name="Wang Q."/>
            <person name="Zhang B."/>
            <person name="Ji P."/>
            <person name="Bell-Sakyi L."/>
            <person name="Cui X.M."/>
            <person name="Yuan T.T."/>
            <person name="Jiang B.G."/>
            <person name="Yang W.F."/>
            <person name="Lam T.T."/>
            <person name="Chang Q.C."/>
            <person name="Ding S.J."/>
            <person name="Wang X.J."/>
            <person name="Zhu J.G."/>
            <person name="Ruan X.D."/>
            <person name="Zhao L."/>
            <person name="Wei J.T."/>
            <person name="Ye R.Z."/>
            <person name="Que T.C."/>
            <person name="Du C.H."/>
            <person name="Zhou Y.H."/>
            <person name="Cheng J.X."/>
            <person name="Dai P.F."/>
            <person name="Guo W.B."/>
            <person name="Han X.H."/>
            <person name="Huang E.J."/>
            <person name="Li L.F."/>
            <person name="Wei W."/>
            <person name="Gao Y.C."/>
            <person name="Liu J.Z."/>
            <person name="Shao H.Z."/>
            <person name="Wang X."/>
            <person name="Wang C.C."/>
            <person name="Yang T.C."/>
            <person name="Huo Q.B."/>
            <person name="Li W."/>
            <person name="Chen H.Y."/>
            <person name="Chen S.E."/>
            <person name="Zhou L.G."/>
            <person name="Ni X.B."/>
            <person name="Tian J.H."/>
            <person name="Sheng Y."/>
            <person name="Liu T."/>
            <person name="Pan Y.S."/>
            <person name="Xia L.Y."/>
            <person name="Li J."/>
            <person name="Zhao F."/>
            <person name="Cao W.C."/>
        </authorList>
    </citation>
    <scope>NUCLEOTIDE SEQUENCE [LARGE SCALE GENOMIC DNA]</scope>
    <source>
        <strain evidence="1">Iper-2018</strain>
    </source>
</reference>
<organism evidence="1 2">
    <name type="scientific">Ixodes persulcatus</name>
    <name type="common">Taiga tick</name>
    <dbReference type="NCBI Taxonomy" id="34615"/>
    <lineage>
        <taxon>Eukaryota</taxon>
        <taxon>Metazoa</taxon>
        <taxon>Ecdysozoa</taxon>
        <taxon>Arthropoda</taxon>
        <taxon>Chelicerata</taxon>
        <taxon>Arachnida</taxon>
        <taxon>Acari</taxon>
        <taxon>Parasitiformes</taxon>
        <taxon>Ixodida</taxon>
        <taxon>Ixodoidea</taxon>
        <taxon>Ixodidae</taxon>
        <taxon>Ixodinae</taxon>
        <taxon>Ixodes</taxon>
    </lineage>
</organism>
<dbReference type="Proteomes" id="UP000805193">
    <property type="component" value="Unassembled WGS sequence"/>
</dbReference>
<sequence length="340" mass="38265">MRSFLVVCFLVVAATAVGENEDLDVEWKTFKANYGKSYSSEAEEQFRMTVYMNNKLKVAKHNEQYAEGKVSFQLAMNKFSDLLHEEFVRSRNGFRGISPVKQASTYMEPANIEDVCFPQTVDWRKKGAVTPVKNQEQCGSCWAFSATGSLEGQHFLRTGKLVSLSEQNLVDCSDDFGNLGCSGGVMDDAFQYIKANGGIDTEKSYPYTGERSPPRAHSASPIPSLVRRPLNAEPETRASRRTKGEYPEYCLLLDKPKPKKTTMANQPQTPAASAVVYPPVTPRTPAPFHGESHEDIDGWVQQYTNEWPVITETARNWFKNHEASIPSWEQLKAELRTTFH</sequence>
<gene>
    <name evidence="1" type="ORF">HPB47_012849</name>
</gene>
<evidence type="ECO:0000313" key="1">
    <source>
        <dbReference type="EMBL" id="KAG0410027.1"/>
    </source>
</evidence>
<proteinExistence type="predicted"/>
<protein>
    <submittedName>
        <fullName evidence="1">Uncharacterized protein</fullName>
    </submittedName>
</protein>